<dbReference type="GO" id="GO:0006508">
    <property type="term" value="P:proteolysis"/>
    <property type="evidence" value="ECO:0007669"/>
    <property type="project" value="UniProtKB-KW"/>
</dbReference>
<dbReference type="Proteomes" id="UP000825701">
    <property type="component" value="Chromosome"/>
</dbReference>
<dbReference type="InterPro" id="IPR035952">
    <property type="entry name" value="Rhomboid-like_sf"/>
</dbReference>
<reference evidence="10" key="1">
    <citation type="submission" date="2021-08" db="EMBL/GenBank/DDBJ databases">
        <authorList>
            <person name="Zhang H."/>
            <person name="Xu M."/>
            <person name="Yu Z."/>
            <person name="Yang L."/>
            <person name="Cai Y."/>
        </authorList>
    </citation>
    <scope>NUCLEOTIDE SEQUENCE</scope>
    <source>
        <strain evidence="10">CHL1</strain>
    </source>
</reference>
<organism evidence="10 11">
    <name type="scientific">Chenggangzhangella methanolivorans</name>
    <dbReference type="NCBI Taxonomy" id="1437009"/>
    <lineage>
        <taxon>Bacteria</taxon>
        <taxon>Pseudomonadati</taxon>
        <taxon>Pseudomonadota</taxon>
        <taxon>Alphaproteobacteria</taxon>
        <taxon>Hyphomicrobiales</taxon>
        <taxon>Methylopilaceae</taxon>
        <taxon>Chenggangzhangella</taxon>
    </lineage>
</organism>
<dbReference type="SUPFAM" id="SSF144091">
    <property type="entry name" value="Rhomboid-like"/>
    <property type="match status" value="1"/>
</dbReference>
<sequence>MPSQREPAFNAPASVLALLGACVAVHVVRSLIGENADIDVILRFAFIPARYDPASPYAADFLGGDAAKVWTFVSYAFLHGDWMHLAVNSVWMLAFGSAVAWRFGSARFLVFSAVTAAAGAATHLAFHFGTPLPVVGASGAISGQMAAATRFIFEAGGPLGAFRRNGREAFLAPAEPLSRAIRRPQVIVFLVVWFGMNLVFGLGGVPFSEEGATVAWEAHIGGFLAGLALFPLFDPVRARPTSHPNDVWGDGLHEDGGRPHDGGTGAAERSPQDR</sequence>
<protein>
    <submittedName>
        <fullName evidence="10">Rhomboid family intramembrane serine protease</fullName>
    </submittedName>
</protein>
<dbReference type="InterPro" id="IPR022764">
    <property type="entry name" value="Peptidase_S54_rhomboid_dom"/>
</dbReference>
<dbReference type="PANTHER" id="PTHR43066:SF26">
    <property type="entry name" value="RHOMBOID PROTEASE GLPG"/>
    <property type="match status" value="1"/>
</dbReference>
<evidence type="ECO:0000256" key="1">
    <source>
        <dbReference type="ARBA" id="ARBA00004141"/>
    </source>
</evidence>
<feature type="domain" description="Peptidase S54 rhomboid" evidence="9">
    <location>
        <begin position="68"/>
        <end position="229"/>
    </location>
</feature>
<dbReference type="GO" id="GO:0004252">
    <property type="term" value="F:serine-type endopeptidase activity"/>
    <property type="evidence" value="ECO:0007669"/>
    <property type="project" value="InterPro"/>
</dbReference>
<keyword evidence="5 8" id="KW-1133">Transmembrane helix</keyword>
<dbReference type="GO" id="GO:0016020">
    <property type="term" value="C:membrane"/>
    <property type="evidence" value="ECO:0007669"/>
    <property type="project" value="UniProtKB-SubCell"/>
</dbReference>
<gene>
    <name evidence="10" type="ORF">K6K41_03440</name>
</gene>
<dbReference type="EMBL" id="CP081869">
    <property type="protein sequence ID" value="QZO00750.1"/>
    <property type="molecule type" value="Genomic_DNA"/>
</dbReference>
<evidence type="ECO:0000256" key="2">
    <source>
        <dbReference type="ARBA" id="ARBA00022475"/>
    </source>
</evidence>
<feature type="transmembrane region" description="Helical" evidence="8">
    <location>
        <begin position="108"/>
        <end position="126"/>
    </location>
</feature>
<feature type="compositionally biased region" description="Basic and acidic residues" evidence="7">
    <location>
        <begin position="251"/>
        <end position="261"/>
    </location>
</feature>
<evidence type="ECO:0000256" key="5">
    <source>
        <dbReference type="ARBA" id="ARBA00022989"/>
    </source>
</evidence>
<evidence type="ECO:0000259" key="9">
    <source>
        <dbReference type="Pfam" id="PF01694"/>
    </source>
</evidence>
<evidence type="ECO:0000313" key="11">
    <source>
        <dbReference type="Proteomes" id="UP000825701"/>
    </source>
</evidence>
<keyword evidence="10" id="KW-0645">Protease</keyword>
<dbReference type="Pfam" id="PF01694">
    <property type="entry name" value="Rhomboid"/>
    <property type="match status" value="1"/>
</dbReference>
<evidence type="ECO:0000256" key="6">
    <source>
        <dbReference type="ARBA" id="ARBA00023136"/>
    </source>
</evidence>
<evidence type="ECO:0000256" key="7">
    <source>
        <dbReference type="SAM" id="MobiDB-lite"/>
    </source>
</evidence>
<dbReference type="RefSeq" id="WP_261403934.1">
    <property type="nucleotide sequence ID" value="NZ_CP081869.1"/>
</dbReference>
<evidence type="ECO:0000256" key="3">
    <source>
        <dbReference type="ARBA" id="ARBA00022519"/>
    </source>
</evidence>
<dbReference type="Gene3D" id="1.20.1540.10">
    <property type="entry name" value="Rhomboid-like"/>
    <property type="match status" value="1"/>
</dbReference>
<keyword evidence="2" id="KW-1003">Cell membrane</keyword>
<evidence type="ECO:0000313" key="10">
    <source>
        <dbReference type="EMBL" id="QZO00750.1"/>
    </source>
</evidence>
<feature type="transmembrane region" description="Helical" evidence="8">
    <location>
        <begin position="82"/>
        <end position="101"/>
    </location>
</feature>
<keyword evidence="11" id="KW-1185">Reference proteome</keyword>
<keyword evidence="4 8" id="KW-0812">Transmembrane</keyword>
<dbReference type="PANTHER" id="PTHR43066">
    <property type="entry name" value="RHOMBOID-RELATED PROTEIN"/>
    <property type="match status" value="1"/>
</dbReference>
<feature type="transmembrane region" description="Helical" evidence="8">
    <location>
        <begin position="213"/>
        <end position="233"/>
    </location>
</feature>
<dbReference type="KEGG" id="cmet:K6K41_03440"/>
<feature type="transmembrane region" description="Helical" evidence="8">
    <location>
        <begin position="186"/>
        <end position="207"/>
    </location>
</feature>
<keyword evidence="10" id="KW-0378">Hydrolase</keyword>
<keyword evidence="3" id="KW-0997">Cell inner membrane</keyword>
<feature type="region of interest" description="Disordered" evidence="7">
    <location>
        <begin position="243"/>
        <end position="274"/>
    </location>
</feature>
<keyword evidence="6 8" id="KW-0472">Membrane</keyword>
<comment type="subcellular location">
    <subcellularLocation>
        <location evidence="1">Membrane</location>
        <topology evidence="1">Multi-pass membrane protein</topology>
    </subcellularLocation>
</comment>
<evidence type="ECO:0000256" key="4">
    <source>
        <dbReference type="ARBA" id="ARBA00022692"/>
    </source>
</evidence>
<name>A0A9E6RBE0_9HYPH</name>
<proteinExistence type="predicted"/>
<feature type="transmembrane region" description="Helical" evidence="8">
    <location>
        <begin position="132"/>
        <end position="153"/>
    </location>
</feature>
<accession>A0A9E6RBE0</accession>
<evidence type="ECO:0000256" key="8">
    <source>
        <dbReference type="SAM" id="Phobius"/>
    </source>
</evidence>
<dbReference type="PROSITE" id="PS51257">
    <property type="entry name" value="PROKAR_LIPOPROTEIN"/>
    <property type="match status" value="1"/>
</dbReference>
<dbReference type="AlphaFoldDB" id="A0A9E6RBE0"/>